<evidence type="ECO:0000313" key="6">
    <source>
        <dbReference type="EMBL" id="OWU75840.1"/>
    </source>
</evidence>
<comment type="similarity">
    <text evidence="1 3">Belongs to the bacterial flagellin family.</text>
</comment>
<dbReference type="PANTHER" id="PTHR42792">
    <property type="entry name" value="FLAGELLIN"/>
    <property type="match status" value="1"/>
</dbReference>
<evidence type="ECO:0000256" key="1">
    <source>
        <dbReference type="ARBA" id="ARBA00005709"/>
    </source>
</evidence>
<organism evidence="6 7">
    <name type="scientific">Marinibacterium profundimaris</name>
    <dbReference type="NCBI Taxonomy" id="1679460"/>
    <lineage>
        <taxon>Bacteria</taxon>
        <taxon>Pseudomonadati</taxon>
        <taxon>Pseudomonadota</taxon>
        <taxon>Alphaproteobacteria</taxon>
        <taxon>Rhodobacterales</taxon>
        <taxon>Paracoccaceae</taxon>
        <taxon>Marinibacterium</taxon>
    </lineage>
</organism>
<reference evidence="6 7" key="1">
    <citation type="submission" date="2013-04" db="EMBL/GenBank/DDBJ databases">
        <title>Oceanicola sp. 22II1-22F33 Genome Sequencing.</title>
        <authorList>
            <person name="Lai Q."/>
            <person name="Li G."/>
            <person name="Shao Z."/>
        </authorList>
    </citation>
    <scope>NUCLEOTIDE SEQUENCE [LARGE SCALE GENOMIC DNA]</scope>
    <source>
        <strain evidence="6 7">22II1-22F33</strain>
    </source>
</reference>
<evidence type="ECO:0000256" key="2">
    <source>
        <dbReference type="ARBA" id="ARBA00023143"/>
    </source>
</evidence>
<sequence>MGQYSIGDLAQSSLLRLQSTRMKADLLQLSQELSTGMVADVGVHLAGDLGYYADVEKNLRLLDGYDLAAKEASQFADSTQSVLDRVASLLGSSVQSTLPAATTAYQDVRDHASMDARNDLEAVIASLNGTSAGRSLFAGAATDTLPLISSTVFIDTMLAALPPITDPASLVTAVEDWFSDPAGFDAMAYQGSTNDISPVPIGEDLLVNMSVRADSDPLKEVMKGLALAAVATDPAWGFDHLEQVEVFDAASGIMLTAQSRLTALQSDIGAAQERIETTLTRNAAARIGFEQARLSLVGADPFETATRLDDVQLRLESLYAVTARMSRLSLVNYF</sequence>
<gene>
    <name evidence="6" type="ORF">ATO3_06545</name>
</gene>
<dbReference type="Pfam" id="PF00669">
    <property type="entry name" value="Flagellin_N"/>
    <property type="match status" value="1"/>
</dbReference>
<dbReference type="AlphaFoldDB" id="A0A225NPL4"/>
<evidence type="ECO:0000313" key="7">
    <source>
        <dbReference type="Proteomes" id="UP000215377"/>
    </source>
</evidence>
<dbReference type="PANTHER" id="PTHR42792:SF1">
    <property type="entry name" value="FLAGELLAR HOOK-ASSOCIATED PROTEIN 3"/>
    <property type="match status" value="1"/>
</dbReference>
<dbReference type="RefSeq" id="WP_088649022.1">
    <property type="nucleotide sequence ID" value="NZ_AQQR01000002.1"/>
</dbReference>
<dbReference type="InterPro" id="IPR001492">
    <property type="entry name" value="Flagellin"/>
</dbReference>
<accession>A0A225NPL4</accession>
<name>A0A225NPL4_9RHOB</name>
<comment type="subcellular location">
    <subcellularLocation>
        <location evidence="3">Secreted</location>
    </subcellularLocation>
    <subcellularLocation>
        <location evidence="3">Bacterial flagellum</location>
    </subcellularLocation>
</comment>
<feature type="domain" description="Flagellin N-terminal" evidence="4">
    <location>
        <begin position="13"/>
        <end position="141"/>
    </location>
</feature>
<keyword evidence="7" id="KW-1185">Reference proteome</keyword>
<dbReference type="OrthoDB" id="7312911at2"/>
<comment type="caution">
    <text evidence="6">The sequence shown here is derived from an EMBL/GenBank/DDBJ whole genome shotgun (WGS) entry which is preliminary data.</text>
</comment>
<dbReference type="EMBL" id="AQQR01000002">
    <property type="protein sequence ID" value="OWU75840.1"/>
    <property type="molecule type" value="Genomic_DNA"/>
</dbReference>
<dbReference type="GO" id="GO:0005198">
    <property type="term" value="F:structural molecule activity"/>
    <property type="evidence" value="ECO:0007669"/>
    <property type="project" value="UniProtKB-UniRule"/>
</dbReference>
<dbReference type="GO" id="GO:0005576">
    <property type="term" value="C:extracellular region"/>
    <property type="evidence" value="ECO:0007669"/>
    <property type="project" value="UniProtKB-SubCell"/>
</dbReference>
<comment type="function">
    <text evidence="3">Flagellin is the subunit protein which polymerizes to form the filaments of bacterial flagella.</text>
</comment>
<dbReference type="InterPro" id="IPR046358">
    <property type="entry name" value="Flagellin_C"/>
</dbReference>
<evidence type="ECO:0000259" key="4">
    <source>
        <dbReference type="Pfam" id="PF00669"/>
    </source>
</evidence>
<keyword evidence="2 3" id="KW-0975">Bacterial flagellum</keyword>
<evidence type="ECO:0000256" key="3">
    <source>
        <dbReference type="RuleBase" id="RU362073"/>
    </source>
</evidence>
<dbReference type="Proteomes" id="UP000215377">
    <property type="component" value="Unassembled WGS sequence"/>
</dbReference>
<dbReference type="GO" id="GO:0009288">
    <property type="term" value="C:bacterial-type flagellum"/>
    <property type="evidence" value="ECO:0007669"/>
    <property type="project" value="UniProtKB-SubCell"/>
</dbReference>
<dbReference type="Gene3D" id="1.20.1330.10">
    <property type="entry name" value="f41 fragment of flagellin, N-terminal domain"/>
    <property type="match status" value="1"/>
</dbReference>
<protein>
    <recommendedName>
        <fullName evidence="3">Flagellin</fullName>
    </recommendedName>
</protein>
<evidence type="ECO:0000259" key="5">
    <source>
        <dbReference type="Pfam" id="PF00700"/>
    </source>
</evidence>
<dbReference type="SUPFAM" id="SSF64518">
    <property type="entry name" value="Phase 1 flagellin"/>
    <property type="match status" value="1"/>
</dbReference>
<dbReference type="InterPro" id="IPR001029">
    <property type="entry name" value="Flagellin_N"/>
</dbReference>
<dbReference type="Pfam" id="PF00700">
    <property type="entry name" value="Flagellin_C"/>
    <property type="match status" value="1"/>
</dbReference>
<feature type="domain" description="Flagellin C-terminal" evidence="5">
    <location>
        <begin position="256"/>
        <end position="334"/>
    </location>
</feature>
<keyword evidence="3" id="KW-0964">Secreted</keyword>
<proteinExistence type="inferred from homology"/>